<protein>
    <submittedName>
        <fullName evidence="3">Leukotriene-B(4) omega-hydroxylase 2-like</fullName>
    </submittedName>
</protein>
<keyword evidence="2" id="KW-0812">Transmembrane</keyword>
<dbReference type="Ensembl" id="ENSCCET00000008902.1">
    <property type="protein sequence ID" value="ENSCCEP00000005374.1"/>
    <property type="gene ID" value="ENSCCEG00000005930.1"/>
</dbReference>
<sequence length="448" mass="46252">MAVVAALGPLGVVALGTLVLALLLRWLWDGLVAVTRLRATCHQLNKFPVPPWRNWLLGHTGMGQSTEQGLQQVDALVARYRHGCLWWGLPWLPVLRLFHPSTLRPLLSASGGTPHVSPGPPMAVTKCHPPWPGQVPARGGHRAVLAVPKGVTVASLWLSPSPGPLVAVGAGEGPQPAVDGCGVPTQGTRCHPGESPPSCHCPLQLSWPPRTKLSTASSSPGLVSGEGDSGDSTPGWPQVGLGVSQGWGQHPWVSPGGSGCVTGVGTAPLGVPRWIWRCHRGGDSTPGCPQVDLEMSQGWGQHLWVSPGGSGCVTGVGTAPLGVPRWIRVCHRVGDSTPGCPRVDLGVSQGWGQHPWVAPGGSGCVTGEGTAPLGVPRWVWVCHRGGDSTPGCPQVDLGVSQGWGQHHWVAPGGSGCVTGVGDSTPGWPQVGPGVSQGRGQHPWVSPGG</sequence>
<evidence type="ECO:0000256" key="2">
    <source>
        <dbReference type="SAM" id="Phobius"/>
    </source>
</evidence>
<feature type="compositionally biased region" description="Polar residues" evidence="1">
    <location>
        <begin position="212"/>
        <end position="221"/>
    </location>
</feature>
<feature type="region of interest" description="Disordered" evidence="1">
    <location>
        <begin position="424"/>
        <end position="448"/>
    </location>
</feature>
<organism evidence="3 4">
    <name type="scientific">Cyanistes caeruleus</name>
    <name type="common">Eurasian blue tit</name>
    <name type="synonym">Parus caeruleus</name>
    <dbReference type="NCBI Taxonomy" id="156563"/>
    <lineage>
        <taxon>Eukaryota</taxon>
        <taxon>Metazoa</taxon>
        <taxon>Chordata</taxon>
        <taxon>Craniata</taxon>
        <taxon>Vertebrata</taxon>
        <taxon>Euteleostomi</taxon>
        <taxon>Archelosauria</taxon>
        <taxon>Archosauria</taxon>
        <taxon>Dinosauria</taxon>
        <taxon>Saurischia</taxon>
        <taxon>Theropoda</taxon>
        <taxon>Coelurosauria</taxon>
        <taxon>Aves</taxon>
        <taxon>Neognathae</taxon>
        <taxon>Neoaves</taxon>
        <taxon>Telluraves</taxon>
        <taxon>Australaves</taxon>
        <taxon>Passeriformes</taxon>
        <taxon>Paridae</taxon>
        <taxon>Cyanistes</taxon>
    </lineage>
</organism>
<evidence type="ECO:0000256" key="1">
    <source>
        <dbReference type="SAM" id="MobiDB-lite"/>
    </source>
</evidence>
<dbReference type="Proteomes" id="UP000694410">
    <property type="component" value="Unplaced"/>
</dbReference>
<name>A0A8C0UBR5_CYACU</name>
<feature type="transmembrane region" description="Helical" evidence="2">
    <location>
        <begin position="6"/>
        <end position="28"/>
    </location>
</feature>
<feature type="region of interest" description="Disordered" evidence="1">
    <location>
        <begin position="211"/>
        <end position="234"/>
    </location>
</feature>
<gene>
    <name evidence="3" type="primary">LOC111922276</name>
</gene>
<dbReference type="AlphaFoldDB" id="A0A8C0UBR5"/>
<evidence type="ECO:0000313" key="3">
    <source>
        <dbReference type="Ensembl" id="ENSCCEP00000005374.1"/>
    </source>
</evidence>
<keyword evidence="2" id="KW-1133">Transmembrane helix</keyword>
<reference evidence="3" key="2">
    <citation type="submission" date="2025-09" db="UniProtKB">
        <authorList>
            <consortium name="Ensembl"/>
        </authorList>
    </citation>
    <scope>IDENTIFICATION</scope>
</reference>
<reference evidence="3" key="1">
    <citation type="submission" date="2025-08" db="UniProtKB">
        <authorList>
            <consortium name="Ensembl"/>
        </authorList>
    </citation>
    <scope>IDENTIFICATION</scope>
</reference>
<keyword evidence="4" id="KW-1185">Reference proteome</keyword>
<evidence type="ECO:0000313" key="4">
    <source>
        <dbReference type="Proteomes" id="UP000694410"/>
    </source>
</evidence>
<keyword evidence="2" id="KW-0472">Membrane</keyword>
<proteinExistence type="predicted"/>
<accession>A0A8C0UBR5</accession>